<dbReference type="AlphaFoldDB" id="A0A8K0CWX6"/>
<proteinExistence type="predicted"/>
<reference evidence="1" key="1">
    <citation type="submission" date="2019-08" db="EMBL/GenBank/DDBJ databases">
        <title>The genome of the North American firefly Photinus pyralis.</title>
        <authorList>
            <consortium name="Photinus pyralis genome working group"/>
            <person name="Fallon T.R."/>
            <person name="Sander Lower S.E."/>
            <person name="Weng J.-K."/>
        </authorList>
    </citation>
    <scope>NUCLEOTIDE SEQUENCE</scope>
    <source>
        <strain evidence="1">TRF0915ILg1</strain>
        <tissue evidence="1">Whole body</tissue>
    </source>
</reference>
<dbReference type="OrthoDB" id="6733179at2759"/>
<sequence length="113" mass="12666">METGFQIDPDQSVTNVPYRKLVGRLLYLSTTSRPGSTFSVSYISGVLDKPTNQTWKAAKKVLWYLKKTKTTGLVHQKGEDSIESSTNADWACDKMHRKRISGAIIFNCGNPVR</sequence>
<gene>
    <name evidence="1" type="ORF">ILUMI_10965</name>
</gene>
<keyword evidence="2" id="KW-1185">Reference proteome</keyword>
<accession>A0A8K0CWX6</accession>
<dbReference type="PANTHER" id="PTHR11439:SF440">
    <property type="entry name" value="INTEGRASE CATALYTIC DOMAIN-CONTAINING PROTEIN"/>
    <property type="match status" value="1"/>
</dbReference>
<dbReference type="EMBL" id="VTPC01006133">
    <property type="protein sequence ID" value="KAF2895205.1"/>
    <property type="molecule type" value="Genomic_DNA"/>
</dbReference>
<dbReference type="Proteomes" id="UP000801492">
    <property type="component" value="Unassembled WGS sequence"/>
</dbReference>
<comment type="caution">
    <text evidence="1">The sequence shown here is derived from an EMBL/GenBank/DDBJ whole genome shotgun (WGS) entry which is preliminary data.</text>
</comment>
<evidence type="ECO:0000313" key="1">
    <source>
        <dbReference type="EMBL" id="KAF2895205.1"/>
    </source>
</evidence>
<organism evidence="1 2">
    <name type="scientific">Ignelater luminosus</name>
    <name type="common">Cucubano</name>
    <name type="synonym">Pyrophorus luminosus</name>
    <dbReference type="NCBI Taxonomy" id="2038154"/>
    <lineage>
        <taxon>Eukaryota</taxon>
        <taxon>Metazoa</taxon>
        <taxon>Ecdysozoa</taxon>
        <taxon>Arthropoda</taxon>
        <taxon>Hexapoda</taxon>
        <taxon>Insecta</taxon>
        <taxon>Pterygota</taxon>
        <taxon>Neoptera</taxon>
        <taxon>Endopterygota</taxon>
        <taxon>Coleoptera</taxon>
        <taxon>Polyphaga</taxon>
        <taxon>Elateriformia</taxon>
        <taxon>Elateroidea</taxon>
        <taxon>Elateridae</taxon>
        <taxon>Agrypninae</taxon>
        <taxon>Pyrophorini</taxon>
        <taxon>Ignelater</taxon>
    </lineage>
</organism>
<protein>
    <submittedName>
        <fullName evidence="1">Uncharacterized protein</fullName>
    </submittedName>
</protein>
<evidence type="ECO:0000313" key="2">
    <source>
        <dbReference type="Proteomes" id="UP000801492"/>
    </source>
</evidence>
<dbReference type="PANTHER" id="PTHR11439">
    <property type="entry name" value="GAG-POL-RELATED RETROTRANSPOSON"/>
    <property type="match status" value="1"/>
</dbReference>
<name>A0A8K0CWX6_IGNLU</name>